<dbReference type="PROSITE" id="PS50005">
    <property type="entry name" value="TPR"/>
    <property type="match status" value="1"/>
</dbReference>
<sequence>MDMTGESSPSSYSHLLPSSLHESRSPSTIPTRSSSARCTLVHTTQIQANVVPFYVLAWTKRGRRAVPTLTGPYLHYSTQNLERAAYLVVELPGWTNHGKPSRQVWNARLVDGAAVSIAPCPNSPTHTPLRVPRPLSTPATNTSSTCDLLNPLVAAQNFEYKISNILDNACLRFGRVARVRQGQGRVARDDINVPNHAKVLRQLGWLYHLPQALFQNQDLVVQYLTKSLEADASDAQSWYLLGRAYLAGWKYGKAYEAYQQAVYRDGRNPTFWCSIGVLYFQIN</sequence>
<comment type="function">
    <text evidence="4">Polymerizes chitin, a structural polymer of the cell wall and septum, by transferring the sugar moiety of UDP-GlcNAc to the non-reducing end of the growing chitin polymer.</text>
</comment>
<evidence type="ECO:0000313" key="7">
    <source>
        <dbReference type="Proteomes" id="UP000077266"/>
    </source>
</evidence>
<organism evidence="6 7">
    <name type="scientific">Exidia glandulosa HHB12029</name>
    <dbReference type="NCBI Taxonomy" id="1314781"/>
    <lineage>
        <taxon>Eukaryota</taxon>
        <taxon>Fungi</taxon>
        <taxon>Dikarya</taxon>
        <taxon>Basidiomycota</taxon>
        <taxon>Agaricomycotina</taxon>
        <taxon>Agaricomycetes</taxon>
        <taxon>Auriculariales</taxon>
        <taxon>Exidiaceae</taxon>
        <taxon>Exidia</taxon>
    </lineage>
</organism>
<accession>A0A165DJE0</accession>
<evidence type="ECO:0000256" key="5">
    <source>
        <dbReference type="SAM" id="MobiDB-lite"/>
    </source>
</evidence>
<dbReference type="OrthoDB" id="3019660at2759"/>
<keyword evidence="3" id="KW-0802">TPR repeat</keyword>
<dbReference type="InterPro" id="IPR011990">
    <property type="entry name" value="TPR-like_helical_dom_sf"/>
</dbReference>
<keyword evidence="4" id="KW-0472">Membrane</keyword>
<dbReference type="GO" id="GO:0005634">
    <property type="term" value="C:nucleus"/>
    <property type="evidence" value="ECO:0007669"/>
    <property type="project" value="UniProtKB-SubCell"/>
</dbReference>
<dbReference type="GO" id="GO:0031490">
    <property type="term" value="F:chromatin DNA binding"/>
    <property type="evidence" value="ECO:0007669"/>
    <property type="project" value="TreeGrafter"/>
</dbReference>
<keyword evidence="4" id="KW-0808">Transferase</keyword>
<feature type="non-terminal residue" evidence="6">
    <location>
        <position position="283"/>
    </location>
</feature>
<feature type="region of interest" description="Disordered" evidence="5">
    <location>
        <begin position="1"/>
        <end position="34"/>
    </location>
</feature>
<name>A0A165DJE0_EXIGL</name>
<dbReference type="Proteomes" id="UP000077266">
    <property type="component" value="Unassembled WGS sequence"/>
</dbReference>
<protein>
    <recommendedName>
        <fullName evidence="4">Chitin synthase</fullName>
        <ecNumber evidence="4">2.4.1.16</ecNumber>
    </recommendedName>
</protein>
<dbReference type="STRING" id="1314781.A0A165DJE0"/>
<evidence type="ECO:0000313" key="6">
    <source>
        <dbReference type="EMBL" id="KZV84685.1"/>
    </source>
</evidence>
<dbReference type="GO" id="GO:0000122">
    <property type="term" value="P:negative regulation of transcription by RNA polymerase II"/>
    <property type="evidence" value="ECO:0007669"/>
    <property type="project" value="TreeGrafter"/>
</dbReference>
<dbReference type="PANTHER" id="PTHR14017:SF1">
    <property type="entry name" value="LD02225P"/>
    <property type="match status" value="1"/>
</dbReference>
<dbReference type="EMBL" id="KV426214">
    <property type="protein sequence ID" value="KZV84685.1"/>
    <property type="molecule type" value="Genomic_DNA"/>
</dbReference>
<comment type="subcellular location">
    <subcellularLocation>
        <location evidence="4">Cell membrane</location>
        <topology evidence="4">Multi-pass membrane protein</topology>
    </subcellularLocation>
    <subcellularLocation>
        <location evidence="1">Nucleus</location>
    </subcellularLocation>
</comment>
<dbReference type="EC" id="2.4.1.16" evidence="4"/>
<keyword evidence="4" id="KW-1003">Cell membrane</keyword>
<evidence type="ECO:0000256" key="4">
    <source>
        <dbReference type="RuleBase" id="RU366040"/>
    </source>
</evidence>
<evidence type="ECO:0000256" key="1">
    <source>
        <dbReference type="ARBA" id="ARBA00004123"/>
    </source>
</evidence>
<keyword evidence="2" id="KW-0539">Nucleus</keyword>
<dbReference type="PANTHER" id="PTHR14017">
    <property type="entry name" value="LYSINE-SPECIFIC DEMETHYLASE"/>
    <property type="match status" value="1"/>
</dbReference>
<keyword evidence="4" id="KW-0961">Cell wall biogenesis/degradation</keyword>
<feature type="repeat" description="TPR" evidence="3">
    <location>
        <begin position="235"/>
        <end position="268"/>
    </location>
</feature>
<dbReference type="Pfam" id="PF01644">
    <property type="entry name" value="Chitin_synth_1"/>
    <property type="match status" value="1"/>
</dbReference>
<dbReference type="InterPro" id="IPR051630">
    <property type="entry name" value="Corepressor-Demethylase"/>
</dbReference>
<dbReference type="AlphaFoldDB" id="A0A165DJE0"/>
<evidence type="ECO:0000256" key="2">
    <source>
        <dbReference type="ARBA" id="ARBA00023242"/>
    </source>
</evidence>
<keyword evidence="4" id="KW-0328">Glycosyltransferase</keyword>
<reference evidence="6 7" key="1">
    <citation type="journal article" date="2016" name="Mol. Biol. Evol.">
        <title>Comparative Genomics of Early-Diverging Mushroom-Forming Fungi Provides Insights into the Origins of Lignocellulose Decay Capabilities.</title>
        <authorList>
            <person name="Nagy L.G."/>
            <person name="Riley R."/>
            <person name="Tritt A."/>
            <person name="Adam C."/>
            <person name="Daum C."/>
            <person name="Floudas D."/>
            <person name="Sun H."/>
            <person name="Yadav J.S."/>
            <person name="Pangilinan J."/>
            <person name="Larsson K.H."/>
            <person name="Matsuura K."/>
            <person name="Barry K."/>
            <person name="Labutti K."/>
            <person name="Kuo R."/>
            <person name="Ohm R.A."/>
            <person name="Bhattacharya S.S."/>
            <person name="Shirouzu T."/>
            <person name="Yoshinaga Y."/>
            <person name="Martin F.M."/>
            <person name="Grigoriev I.V."/>
            <person name="Hibbett D.S."/>
        </authorList>
    </citation>
    <scope>NUCLEOTIDE SEQUENCE [LARGE SCALE GENOMIC DNA]</scope>
    <source>
        <strain evidence="6 7">HHB12029</strain>
    </source>
</reference>
<dbReference type="SUPFAM" id="SSF48452">
    <property type="entry name" value="TPR-like"/>
    <property type="match status" value="1"/>
</dbReference>
<dbReference type="GO" id="GO:0000978">
    <property type="term" value="F:RNA polymerase II cis-regulatory region sequence-specific DNA binding"/>
    <property type="evidence" value="ECO:0007669"/>
    <property type="project" value="TreeGrafter"/>
</dbReference>
<evidence type="ECO:0000256" key="3">
    <source>
        <dbReference type="PROSITE-ProRule" id="PRU00339"/>
    </source>
</evidence>
<comment type="similarity">
    <text evidence="4">Belongs to the chitin synthase family.</text>
</comment>
<gene>
    <name evidence="6" type="ORF">EXIGLDRAFT_776267</name>
</gene>
<keyword evidence="7" id="KW-1185">Reference proteome</keyword>
<dbReference type="Gene3D" id="1.25.40.10">
    <property type="entry name" value="Tetratricopeptide repeat domain"/>
    <property type="match status" value="1"/>
</dbReference>
<dbReference type="GO" id="GO:0017053">
    <property type="term" value="C:transcription repressor complex"/>
    <property type="evidence" value="ECO:0007669"/>
    <property type="project" value="TreeGrafter"/>
</dbReference>
<dbReference type="InterPro" id="IPR019734">
    <property type="entry name" value="TPR_rpt"/>
</dbReference>
<dbReference type="InParanoid" id="A0A165DJE0"/>
<comment type="catalytic activity">
    <reaction evidence="4">
        <text>[(1-&gt;4)-N-acetyl-beta-D-glucosaminyl](n) + UDP-N-acetyl-alpha-D-glucosamine = [(1-&gt;4)-N-acetyl-beta-D-glucosaminyl](n+1) + UDP + H(+)</text>
        <dbReference type="Rhea" id="RHEA:16637"/>
        <dbReference type="Rhea" id="RHEA-COMP:9593"/>
        <dbReference type="Rhea" id="RHEA-COMP:9595"/>
        <dbReference type="ChEBI" id="CHEBI:15378"/>
        <dbReference type="ChEBI" id="CHEBI:17029"/>
        <dbReference type="ChEBI" id="CHEBI:57705"/>
        <dbReference type="ChEBI" id="CHEBI:58223"/>
        <dbReference type="EC" id="2.4.1.16"/>
    </reaction>
</comment>
<proteinExistence type="inferred from homology"/>